<keyword evidence="6" id="KW-0031">Aminopeptidase</keyword>
<feature type="domain" description="Aminopeptidase N-like N-terminal" evidence="15">
    <location>
        <begin position="38"/>
        <end position="166"/>
    </location>
</feature>
<evidence type="ECO:0000259" key="14">
    <source>
        <dbReference type="Pfam" id="PF11838"/>
    </source>
</evidence>
<dbReference type="PANTHER" id="PTHR11533">
    <property type="entry name" value="PROTEASE M1 ZINC METALLOPROTEASE"/>
    <property type="match status" value="1"/>
</dbReference>
<dbReference type="Proteomes" id="UP000763088">
    <property type="component" value="Unassembled WGS sequence"/>
</dbReference>
<evidence type="ECO:0000256" key="11">
    <source>
        <dbReference type="ARBA" id="ARBA00023049"/>
    </source>
</evidence>
<comment type="cofactor">
    <cofactor evidence="2">
        <name>Zn(2+)</name>
        <dbReference type="ChEBI" id="CHEBI:29105"/>
    </cofactor>
</comment>
<keyword evidence="10" id="KW-0862">Zinc</keyword>
<dbReference type="InterPro" id="IPR001930">
    <property type="entry name" value="Peptidase_M1"/>
</dbReference>
<dbReference type="GO" id="GO:0008270">
    <property type="term" value="F:zinc ion binding"/>
    <property type="evidence" value="ECO:0007669"/>
    <property type="project" value="InterPro"/>
</dbReference>
<dbReference type="SUPFAM" id="SSF63737">
    <property type="entry name" value="Leukotriene A4 hydrolase N-terminal domain"/>
    <property type="match status" value="1"/>
</dbReference>
<evidence type="ECO:0000313" key="17">
    <source>
        <dbReference type="Proteomes" id="UP000763088"/>
    </source>
</evidence>
<dbReference type="Pfam" id="PF01433">
    <property type="entry name" value="Peptidase_M1"/>
    <property type="match status" value="1"/>
</dbReference>
<evidence type="ECO:0000256" key="4">
    <source>
        <dbReference type="ARBA" id="ARBA00012564"/>
    </source>
</evidence>
<dbReference type="EC" id="3.4.11.2" evidence="4"/>
<evidence type="ECO:0000256" key="7">
    <source>
        <dbReference type="ARBA" id="ARBA00022670"/>
    </source>
</evidence>
<comment type="caution">
    <text evidence="16">The sequence shown here is derived from an EMBL/GenBank/DDBJ whole genome shotgun (WGS) entry which is preliminary data.</text>
</comment>
<dbReference type="SUPFAM" id="SSF55486">
    <property type="entry name" value="Metalloproteases ('zincins'), catalytic domain"/>
    <property type="match status" value="1"/>
</dbReference>
<evidence type="ECO:0000313" key="16">
    <source>
        <dbReference type="EMBL" id="MBE6265533.1"/>
    </source>
</evidence>
<feature type="domain" description="Peptidase M1 membrane alanine aminopeptidase" evidence="13">
    <location>
        <begin position="224"/>
        <end position="435"/>
    </location>
</feature>
<dbReference type="Gene3D" id="2.60.40.1730">
    <property type="entry name" value="tricorn interacting facor f3 domain"/>
    <property type="match status" value="1"/>
</dbReference>
<comment type="catalytic activity">
    <reaction evidence="1">
        <text>Release of an N-terminal amino acid, Xaa-|-Yaa- from a peptide, amide or arylamide. Xaa is preferably Ala, but may be most amino acids including Pro (slow action). When a terminal hydrophobic residue is followed by a prolyl residue, the two may be released as an intact Xaa-Pro dipeptide.</text>
        <dbReference type="EC" id="3.4.11.2"/>
    </reaction>
</comment>
<feature type="chain" id="PRO_5037067827" description="Aminopeptidase N" evidence="12">
    <location>
        <begin position="25"/>
        <end position="837"/>
    </location>
</feature>
<proteinExistence type="inferred from homology"/>
<sequence length="837" mass="95278">MCHMKAIKGLFLLILSIVVLSVNAQTDNRKGNISGILYQLSFNIPENPAEKVSGKATITFDIKSKQDVVLDFQGTPGNVMVFKANKGKGKKANVKIQNDQIIIPGKMFKPGTNRVAIDFTSQEKALTRSGNVVYTQVQADEGRALFPCFDDNDMRAQYQTTINAPEGWKSVTVDMAEKMAPVDYTFITGKLFEKTSNTDGRNLRVLYSATEPDKVAQIDQVFQEVAKSMKWMEGYTGIGNPYEKECVIFILPSLDLGGLERRGYIVLSERAILLGKKPSKEELLKRTELIAHETSHIWFGNITAIDEPWAKEVLANFMASKITRSQYKKDEVEVSFMNTYMRNAVALDRTEATHPIAQEVDNPHDPILWYDNINYCKGPVMMRMMEDEMGAEAMQKGLQQCLRDHYLSNISWDQIVETLDKQAPAAGVRQFSDVWVKQKGMPIITCAYKDGQIVVSQTDPYGRGLCWRQKFELKVISNLGVAQTIKVDMQQPTMTFKQKGGAPGFIIPNQDGRGYGRFTLDDNYVKILPTKLITTRNDINRYTLLNLIHDNYLQGKIDPRHFGELFRFLGREKNPLIMETAIDQMHKIASDLTLQQRYTLELVIMDLLGENKTKECRQLVLRKLGTSAISPEVLDKLQTILDRHNEEVLDEHDYMEIAYRLAITRPERRDQILEKERDRLITAGNDELRQEFDFVSKATHPNANAREEVFKSLLKAENRVNEQWALNALRLLNSDVFEPQSNVYIVEGLKALPEIQKTNSLAFPGRWTRTLIAPHKSAEAKTEVQKFLNESADFPATLKNFVYESAWVLMNQIPYVDKTPKPATTTTKKKATTKKRK</sequence>
<dbReference type="PANTHER" id="PTHR11533:SF174">
    <property type="entry name" value="PUROMYCIN-SENSITIVE AMINOPEPTIDASE-RELATED"/>
    <property type="match status" value="1"/>
</dbReference>
<dbReference type="InterPro" id="IPR050344">
    <property type="entry name" value="Peptidase_M1_aminopeptidases"/>
</dbReference>
<dbReference type="PRINTS" id="PR00756">
    <property type="entry name" value="ALADIPTASE"/>
</dbReference>
<evidence type="ECO:0000256" key="12">
    <source>
        <dbReference type="SAM" id="SignalP"/>
    </source>
</evidence>
<dbReference type="GO" id="GO:0005737">
    <property type="term" value="C:cytoplasm"/>
    <property type="evidence" value="ECO:0007669"/>
    <property type="project" value="TreeGrafter"/>
</dbReference>
<dbReference type="GO" id="GO:0005615">
    <property type="term" value="C:extracellular space"/>
    <property type="evidence" value="ECO:0007669"/>
    <property type="project" value="TreeGrafter"/>
</dbReference>
<protein>
    <recommendedName>
        <fullName evidence="5">Aminopeptidase N</fullName>
        <ecNumber evidence="4">3.4.11.2</ecNumber>
    </recommendedName>
</protein>
<dbReference type="GO" id="GO:0016020">
    <property type="term" value="C:membrane"/>
    <property type="evidence" value="ECO:0007669"/>
    <property type="project" value="TreeGrafter"/>
</dbReference>
<keyword evidence="12" id="KW-0732">Signal</keyword>
<dbReference type="Pfam" id="PF17900">
    <property type="entry name" value="Peptidase_M1_N"/>
    <property type="match status" value="1"/>
</dbReference>
<feature type="domain" description="ERAP1-like C-terminal" evidence="14">
    <location>
        <begin position="505"/>
        <end position="795"/>
    </location>
</feature>
<keyword evidence="7" id="KW-0645">Protease</keyword>
<keyword evidence="9" id="KW-0378">Hydrolase</keyword>
<dbReference type="InterPro" id="IPR014782">
    <property type="entry name" value="Peptidase_M1_dom"/>
</dbReference>
<name>A0A928GI28_XYLRU</name>
<accession>A0A928GI28</accession>
<dbReference type="InterPro" id="IPR042097">
    <property type="entry name" value="Aminopeptidase_N-like_N_sf"/>
</dbReference>
<dbReference type="Pfam" id="PF11838">
    <property type="entry name" value="ERAP1_C"/>
    <property type="match status" value="1"/>
</dbReference>
<evidence type="ECO:0000256" key="5">
    <source>
        <dbReference type="ARBA" id="ARBA00015611"/>
    </source>
</evidence>
<keyword evidence="8" id="KW-0479">Metal-binding</keyword>
<evidence type="ECO:0000256" key="8">
    <source>
        <dbReference type="ARBA" id="ARBA00022723"/>
    </source>
</evidence>
<dbReference type="Gene3D" id="1.10.390.10">
    <property type="entry name" value="Neutral Protease Domain 2"/>
    <property type="match status" value="1"/>
</dbReference>
<dbReference type="InterPro" id="IPR027268">
    <property type="entry name" value="Peptidase_M4/M1_CTD_sf"/>
</dbReference>
<evidence type="ECO:0000259" key="15">
    <source>
        <dbReference type="Pfam" id="PF17900"/>
    </source>
</evidence>
<feature type="signal peptide" evidence="12">
    <location>
        <begin position="1"/>
        <end position="24"/>
    </location>
</feature>
<dbReference type="GO" id="GO:0042277">
    <property type="term" value="F:peptide binding"/>
    <property type="evidence" value="ECO:0007669"/>
    <property type="project" value="TreeGrafter"/>
</dbReference>
<dbReference type="GO" id="GO:0043171">
    <property type="term" value="P:peptide catabolic process"/>
    <property type="evidence" value="ECO:0007669"/>
    <property type="project" value="TreeGrafter"/>
</dbReference>
<dbReference type="GO" id="GO:0070006">
    <property type="term" value="F:metalloaminopeptidase activity"/>
    <property type="evidence" value="ECO:0007669"/>
    <property type="project" value="TreeGrafter"/>
</dbReference>
<evidence type="ECO:0000256" key="10">
    <source>
        <dbReference type="ARBA" id="ARBA00022833"/>
    </source>
</evidence>
<dbReference type="EMBL" id="SUYD01000003">
    <property type="protein sequence ID" value="MBE6265533.1"/>
    <property type="molecule type" value="Genomic_DNA"/>
</dbReference>
<dbReference type="InterPro" id="IPR024571">
    <property type="entry name" value="ERAP1-like_C_dom"/>
</dbReference>
<evidence type="ECO:0000256" key="2">
    <source>
        <dbReference type="ARBA" id="ARBA00001947"/>
    </source>
</evidence>
<dbReference type="GO" id="GO:0016285">
    <property type="term" value="F:alanyl aminopeptidase activity"/>
    <property type="evidence" value="ECO:0007669"/>
    <property type="project" value="UniProtKB-EC"/>
</dbReference>
<evidence type="ECO:0000256" key="6">
    <source>
        <dbReference type="ARBA" id="ARBA00022438"/>
    </source>
</evidence>
<evidence type="ECO:0000256" key="3">
    <source>
        <dbReference type="ARBA" id="ARBA00010136"/>
    </source>
</evidence>
<evidence type="ECO:0000256" key="1">
    <source>
        <dbReference type="ARBA" id="ARBA00000098"/>
    </source>
</evidence>
<evidence type="ECO:0000259" key="13">
    <source>
        <dbReference type="Pfam" id="PF01433"/>
    </source>
</evidence>
<dbReference type="AlphaFoldDB" id="A0A928GI28"/>
<keyword evidence="11" id="KW-0482">Metalloprotease</keyword>
<comment type="similarity">
    <text evidence="3">Belongs to the peptidase M1 family.</text>
</comment>
<dbReference type="GO" id="GO:0006508">
    <property type="term" value="P:proteolysis"/>
    <property type="evidence" value="ECO:0007669"/>
    <property type="project" value="UniProtKB-KW"/>
</dbReference>
<evidence type="ECO:0000256" key="9">
    <source>
        <dbReference type="ARBA" id="ARBA00022801"/>
    </source>
</evidence>
<gene>
    <name evidence="16" type="ORF">E7102_03535</name>
</gene>
<reference evidence="16" key="1">
    <citation type="submission" date="2019-04" db="EMBL/GenBank/DDBJ databases">
        <title>Evolution of Biomass-Degrading Anaerobic Consortia Revealed by Metagenomics.</title>
        <authorList>
            <person name="Peng X."/>
        </authorList>
    </citation>
    <scope>NUCLEOTIDE SEQUENCE</scope>
    <source>
        <strain evidence="16">SIG141</strain>
    </source>
</reference>
<organism evidence="16 17">
    <name type="scientific">Xylanibacter ruminicola</name>
    <name type="common">Prevotella ruminicola</name>
    <dbReference type="NCBI Taxonomy" id="839"/>
    <lineage>
        <taxon>Bacteria</taxon>
        <taxon>Pseudomonadati</taxon>
        <taxon>Bacteroidota</taxon>
        <taxon>Bacteroidia</taxon>
        <taxon>Bacteroidales</taxon>
        <taxon>Prevotellaceae</taxon>
        <taxon>Xylanibacter</taxon>
    </lineage>
</organism>
<dbReference type="InterPro" id="IPR045357">
    <property type="entry name" value="Aminopeptidase_N-like_N"/>
</dbReference>